<evidence type="ECO:0000313" key="1">
    <source>
        <dbReference type="EMBL" id="MCK8786740.1"/>
    </source>
</evidence>
<dbReference type="AlphaFoldDB" id="A0A9X1YD04"/>
<keyword evidence="2" id="KW-1185">Reference proteome</keyword>
<gene>
    <name evidence="1" type="ORF">M0638_20420</name>
</gene>
<sequence length="100" mass="11184">MRINDLLSLSPVQGLQEIERRRSAVQQRIAAIRARRESLLLTDGSEAAIAVADAEADTLHLVLERLNAAEATLQRRDTCSVSQRTPSPAIHSFRKFMSWT</sequence>
<dbReference type="EMBL" id="JALPRX010000095">
    <property type="protein sequence ID" value="MCK8786740.1"/>
    <property type="molecule type" value="Genomic_DNA"/>
</dbReference>
<evidence type="ECO:0000313" key="2">
    <source>
        <dbReference type="Proteomes" id="UP001139516"/>
    </source>
</evidence>
<name>A0A9X1YD04_9PROT</name>
<accession>A0A9X1YD04</accession>
<comment type="caution">
    <text evidence="1">The sequence shown here is derived from an EMBL/GenBank/DDBJ whole genome shotgun (WGS) entry which is preliminary data.</text>
</comment>
<reference evidence="1" key="1">
    <citation type="submission" date="2022-04" db="EMBL/GenBank/DDBJ databases">
        <title>Roseomonas acroporae sp. nov., isolated from coral Acropora digitifera.</title>
        <authorList>
            <person name="Sun H."/>
        </authorList>
    </citation>
    <scope>NUCLEOTIDE SEQUENCE</scope>
    <source>
        <strain evidence="1">NAR14</strain>
    </source>
</reference>
<dbReference type="RefSeq" id="WP_248668854.1">
    <property type="nucleotide sequence ID" value="NZ_JALPRX010000095.1"/>
</dbReference>
<protein>
    <submittedName>
        <fullName evidence="1">Uncharacterized protein</fullName>
    </submittedName>
</protein>
<organism evidence="1 2">
    <name type="scientific">Roseomonas acroporae</name>
    <dbReference type="NCBI Taxonomy" id="2937791"/>
    <lineage>
        <taxon>Bacteria</taxon>
        <taxon>Pseudomonadati</taxon>
        <taxon>Pseudomonadota</taxon>
        <taxon>Alphaproteobacteria</taxon>
        <taxon>Acetobacterales</taxon>
        <taxon>Roseomonadaceae</taxon>
        <taxon>Roseomonas</taxon>
    </lineage>
</organism>
<proteinExistence type="predicted"/>
<dbReference type="Proteomes" id="UP001139516">
    <property type="component" value="Unassembled WGS sequence"/>
</dbReference>